<dbReference type="InterPro" id="IPR035919">
    <property type="entry name" value="EAL_sf"/>
</dbReference>
<dbReference type="GO" id="GO:0003824">
    <property type="term" value="F:catalytic activity"/>
    <property type="evidence" value="ECO:0007669"/>
    <property type="project" value="UniProtKB-ARBA"/>
</dbReference>
<dbReference type="PROSITE" id="PS50883">
    <property type="entry name" value="EAL"/>
    <property type="match status" value="1"/>
</dbReference>
<dbReference type="SMART" id="SM00052">
    <property type="entry name" value="EAL"/>
    <property type="match status" value="1"/>
</dbReference>
<dbReference type="InterPro" id="IPR000160">
    <property type="entry name" value="GGDEF_dom"/>
</dbReference>
<gene>
    <name evidence="4" type="ORF">SAMN06295987_10181</name>
</gene>
<dbReference type="InterPro" id="IPR029787">
    <property type="entry name" value="Nucleotide_cyclase"/>
</dbReference>
<dbReference type="EMBL" id="FVZE01000001">
    <property type="protein sequence ID" value="SLJ86113.1"/>
    <property type="molecule type" value="Genomic_DNA"/>
</dbReference>
<keyword evidence="1" id="KW-0812">Transmembrane</keyword>
<evidence type="ECO:0000313" key="5">
    <source>
        <dbReference type="Proteomes" id="UP000190989"/>
    </source>
</evidence>
<dbReference type="AlphaFoldDB" id="A0A1U6GRF5"/>
<proteinExistence type="predicted"/>
<evidence type="ECO:0000259" key="2">
    <source>
        <dbReference type="PROSITE" id="PS50883"/>
    </source>
</evidence>
<keyword evidence="1" id="KW-0472">Membrane</keyword>
<dbReference type="CDD" id="cd01948">
    <property type="entry name" value="EAL"/>
    <property type="match status" value="1"/>
</dbReference>
<dbReference type="Gene3D" id="3.20.20.450">
    <property type="entry name" value="EAL domain"/>
    <property type="match status" value="1"/>
</dbReference>
<accession>A0A1U6GRF5</accession>
<keyword evidence="1" id="KW-1133">Transmembrane helix</keyword>
<dbReference type="SUPFAM" id="SSF55073">
    <property type="entry name" value="Nucleotide cyclase"/>
    <property type="match status" value="1"/>
</dbReference>
<dbReference type="Proteomes" id="UP000190989">
    <property type="component" value="Unassembled WGS sequence"/>
</dbReference>
<dbReference type="SMART" id="SM00267">
    <property type="entry name" value="GGDEF"/>
    <property type="match status" value="1"/>
</dbReference>
<protein>
    <submittedName>
        <fullName evidence="4">Periplasmic sensor diguanylate cyclase/phosphodiesterase</fullName>
    </submittedName>
</protein>
<dbReference type="InterPro" id="IPR052155">
    <property type="entry name" value="Biofilm_reg_signaling"/>
</dbReference>
<dbReference type="Gene3D" id="3.30.70.270">
    <property type="match status" value="1"/>
</dbReference>
<dbReference type="InterPro" id="IPR001633">
    <property type="entry name" value="EAL_dom"/>
</dbReference>
<feature type="domain" description="EAL" evidence="2">
    <location>
        <begin position="483"/>
        <end position="733"/>
    </location>
</feature>
<dbReference type="Pfam" id="PF05228">
    <property type="entry name" value="CHASE4"/>
    <property type="match status" value="1"/>
</dbReference>
<dbReference type="InterPro" id="IPR007892">
    <property type="entry name" value="CHASE4"/>
</dbReference>
<dbReference type="FunFam" id="3.30.70.270:FF:000001">
    <property type="entry name" value="Diguanylate cyclase domain protein"/>
    <property type="match status" value="1"/>
</dbReference>
<organism evidence="4 5">
    <name type="scientific">Novosphingobium mathurense</name>
    <dbReference type="NCBI Taxonomy" id="428990"/>
    <lineage>
        <taxon>Bacteria</taxon>
        <taxon>Pseudomonadati</taxon>
        <taxon>Pseudomonadota</taxon>
        <taxon>Alphaproteobacteria</taxon>
        <taxon>Sphingomonadales</taxon>
        <taxon>Sphingomonadaceae</taxon>
        <taxon>Novosphingobium</taxon>
    </lineage>
</organism>
<dbReference type="PROSITE" id="PS50887">
    <property type="entry name" value="GGDEF"/>
    <property type="match status" value="1"/>
</dbReference>
<dbReference type="Pfam" id="PF00990">
    <property type="entry name" value="GGDEF"/>
    <property type="match status" value="1"/>
</dbReference>
<evidence type="ECO:0000259" key="3">
    <source>
        <dbReference type="PROSITE" id="PS50887"/>
    </source>
</evidence>
<name>A0A1U6GRF5_9SPHN</name>
<feature type="transmembrane region" description="Helical" evidence="1">
    <location>
        <begin position="271"/>
        <end position="290"/>
    </location>
</feature>
<dbReference type="CDD" id="cd01949">
    <property type="entry name" value="GGDEF"/>
    <property type="match status" value="1"/>
</dbReference>
<keyword evidence="5" id="KW-1185">Reference proteome</keyword>
<evidence type="ECO:0000313" key="4">
    <source>
        <dbReference type="EMBL" id="SLJ86113.1"/>
    </source>
</evidence>
<dbReference type="STRING" id="428990.SAMN06295987_10181"/>
<dbReference type="Pfam" id="PF00563">
    <property type="entry name" value="EAL"/>
    <property type="match status" value="1"/>
</dbReference>
<sequence length="753" mass="83099">MSGQVSTPLAAKRPVHVLGPSIVFAFLAVVILIVGLLVWSGHEVDRVASDRDRALAQMVLEESIDRLGHVQESSTIWDDAVEQVRKRPLDLDWIDINLGTWFHEYAGMNEVYILSPSDRPIYAMRDGKRIIPENFIAVEDIVAPMVAELRKNDKTRRENDNYLAMLSPGVSDLAVLRGRPAIVSVKPIIGDSGKIVQKSGTEAIHVGIVYLDKDYFNRIGSNYGLNEARYVIVPGHGPNETSIPLQSRTGNVVGYMVWHPFKPGYDVTSSVGPVLLAVLILAGAAIYLLASRLARRTQDLEQSRSLAQHQAMHDALTGLANRAMFEARLESALARCRRHNSLLALLYIDLDQFKQVNDSLGHPAGDMLIRQVAHRLSEQIRSYDTVARLGGDEFAILLDEPENRAAIERACARIIAELERPFELTSTQAFIGGSIGVALAPHDTLDRTELTRKADIALYQAKLDGRGRYVFFAPSMDEDVRQRETINRELRSALADCDSQLRLHYQPIYSLESGRIVAVEALLRWEHPQNGLVTPDAFIRTAEETGHIEVLGDWVLRKAMHDARAWPGLRISVNVSPIQVRSRVFRHTVKRILAETGIEPTRLELELTETALMSASSDVAESLRSLRSLGVACALDDFGTGYSSLSHIRDIAVDRIKIDRSFVHAVGTVPGAALVEAIVSLASANGLHLTAEGVETLEQLTFLRSVGCHEVQGYYMAQPVAAKDVTELLQGQYGAGRIADILDAGGIRNERVA</sequence>
<feature type="transmembrane region" description="Helical" evidence="1">
    <location>
        <begin position="21"/>
        <end position="39"/>
    </location>
</feature>
<evidence type="ECO:0000256" key="1">
    <source>
        <dbReference type="SAM" id="Phobius"/>
    </source>
</evidence>
<dbReference type="RefSeq" id="WP_079729162.1">
    <property type="nucleotide sequence ID" value="NZ_FVZE01000001.1"/>
</dbReference>
<reference evidence="5" key="1">
    <citation type="submission" date="2017-02" db="EMBL/GenBank/DDBJ databases">
        <authorList>
            <person name="Varghese N."/>
            <person name="Submissions S."/>
        </authorList>
    </citation>
    <scope>NUCLEOTIDE SEQUENCE [LARGE SCALE GENOMIC DNA]</scope>
    <source>
        <strain evidence="5">SM117</strain>
    </source>
</reference>
<dbReference type="SUPFAM" id="SSF141868">
    <property type="entry name" value="EAL domain-like"/>
    <property type="match status" value="1"/>
</dbReference>
<dbReference type="PANTHER" id="PTHR44757:SF2">
    <property type="entry name" value="BIOFILM ARCHITECTURE MAINTENANCE PROTEIN MBAA"/>
    <property type="match status" value="1"/>
</dbReference>
<dbReference type="NCBIfam" id="TIGR00254">
    <property type="entry name" value="GGDEF"/>
    <property type="match status" value="1"/>
</dbReference>
<dbReference type="PANTHER" id="PTHR44757">
    <property type="entry name" value="DIGUANYLATE CYCLASE DGCP"/>
    <property type="match status" value="1"/>
</dbReference>
<feature type="domain" description="GGDEF" evidence="3">
    <location>
        <begin position="341"/>
        <end position="474"/>
    </location>
</feature>
<dbReference type="InterPro" id="IPR043128">
    <property type="entry name" value="Rev_trsase/Diguanyl_cyclase"/>
</dbReference>